<evidence type="ECO:0000256" key="2">
    <source>
        <dbReference type="SAM" id="MobiDB-lite"/>
    </source>
</evidence>
<reference evidence="4 5" key="1">
    <citation type="journal article" date="2024" name="J Genomics">
        <title>Draft genome sequencing and assembly of Favolaschia claudopus CIRM-BRFM 2984 isolated from oak limbs.</title>
        <authorList>
            <person name="Navarro D."/>
            <person name="Drula E."/>
            <person name="Chaduli D."/>
            <person name="Cazenave R."/>
            <person name="Ahrendt S."/>
            <person name="Wang J."/>
            <person name="Lipzen A."/>
            <person name="Daum C."/>
            <person name="Barry K."/>
            <person name="Grigoriev I.V."/>
            <person name="Favel A."/>
            <person name="Rosso M.N."/>
            <person name="Martin F."/>
        </authorList>
    </citation>
    <scope>NUCLEOTIDE SEQUENCE [LARGE SCALE GENOMIC DNA]</scope>
    <source>
        <strain evidence="4 5">CIRM-BRFM 2984</strain>
    </source>
</reference>
<feature type="domain" description="Nephrocystin 3-like N-terminal" evidence="3">
    <location>
        <begin position="204"/>
        <end position="355"/>
    </location>
</feature>
<evidence type="ECO:0000313" key="5">
    <source>
        <dbReference type="Proteomes" id="UP001362999"/>
    </source>
</evidence>
<protein>
    <recommendedName>
        <fullName evidence="3">Nephrocystin 3-like N-terminal domain-containing protein</fullName>
    </recommendedName>
</protein>
<gene>
    <name evidence="4" type="ORF">R3P38DRAFT_3212104</name>
</gene>
<dbReference type="PANTHER" id="PTHR10039">
    <property type="entry name" value="AMELOGENIN"/>
    <property type="match status" value="1"/>
</dbReference>
<accession>A0AAW0AF37</accession>
<dbReference type="Pfam" id="PF24883">
    <property type="entry name" value="NPHP3_N"/>
    <property type="match status" value="1"/>
</dbReference>
<keyword evidence="5" id="KW-1185">Reference proteome</keyword>
<dbReference type="InterPro" id="IPR056884">
    <property type="entry name" value="NPHP3-like_N"/>
</dbReference>
<dbReference type="InterPro" id="IPR027417">
    <property type="entry name" value="P-loop_NTPase"/>
</dbReference>
<dbReference type="Gene3D" id="3.40.50.300">
    <property type="entry name" value="P-loop containing nucleotide triphosphate hydrolases"/>
    <property type="match status" value="1"/>
</dbReference>
<organism evidence="4 5">
    <name type="scientific">Favolaschia claudopus</name>
    <dbReference type="NCBI Taxonomy" id="2862362"/>
    <lineage>
        <taxon>Eukaryota</taxon>
        <taxon>Fungi</taxon>
        <taxon>Dikarya</taxon>
        <taxon>Basidiomycota</taxon>
        <taxon>Agaricomycotina</taxon>
        <taxon>Agaricomycetes</taxon>
        <taxon>Agaricomycetidae</taxon>
        <taxon>Agaricales</taxon>
        <taxon>Marasmiineae</taxon>
        <taxon>Mycenaceae</taxon>
        <taxon>Favolaschia</taxon>
    </lineage>
</organism>
<dbReference type="EMBL" id="JAWWNJ010000070">
    <property type="protein sequence ID" value="KAK7007670.1"/>
    <property type="molecule type" value="Genomic_DNA"/>
</dbReference>
<evidence type="ECO:0000313" key="4">
    <source>
        <dbReference type="EMBL" id="KAK7007670.1"/>
    </source>
</evidence>
<feature type="compositionally biased region" description="Polar residues" evidence="2">
    <location>
        <begin position="82"/>
        <end position="93"/>
    </location>
</feature>
<sequence>MHCHPGRVLQQLHSIQSYLSRATGRLALALLCSQLSIATTSLTSDSFTYLTTHIHRMRSKLSDAWEQWAKSDGFGDPGQGKSLVSTPRSEFSRSTSISDHSRIFHINISGGIGGAGGASGTGLGGGGGHGDGPVFNINNHSLDTEELVIASGNFVLTYFASDDSLAGMRILYSAAAKEAAHDSGESYGRPPCHPATRKEYLSHLHKWSCQKDSGFLWMHGPAGTGKSAIAQSFCGQLQAEGRLAGSFFFKRGHPNRQNALTLFPTLAYQLAVVFPTFKAALAPRVARDPSLLEKSLSLQLKTLILNPYEEVKPTRISTLVIDGLDECEDENLQRTILRCLTEVPSRYLHVLVASRPEPHIHAVLNEPHPLPIEQLEIKGSFEDIRVFLCDKFRRIHRTHERMTEIPLPWPDYNVVNTLIHKSSGHFIYAATVIRFIEDEDEDPVKRLELVSNITERDAVGEADSPFAALDNLYKQVLETVSTSHRSVLLRILLIIEKGFGSKLNLEDIGELLVLTPALVRLTLRRLHSVIKVPRGTHRNHAKVHLTFHHASFSDFLTDSKRAGQFHLDNLVQHSLVLDVAKMFAYCPENEFTPPEAHVSGKVDFNFIMTAPLSLELITHLRSLNLNLFLRRRPQIPLFAGQLDTQLKWLVSHDAPADLIQKWDDYIWMTQFDRFIFEKSLSQVPSTQHPQSLHGVSSQCLRIIQAYALLQLQPLGSKSLYTIAPLLQVRWVLNISWETMREAIIGCRDNNKFKFADAVHPSYFRELHRDGTLQKMAERSLHMVARVPAWSSEWGAHSGWSCILRLCSPSQELFDALRALFQEKYMDYSVDGLSAYGESNLTQFHIYNIRAWLTTETNPPGDLIQRLNLLQTSPEREEKYEINWMHWKQQTGL</sequence>
<keyword evidence="1" id="KW-0677">Repeat</keyword>
<dbReference type="SUPFAM" id="SSF52540">
    <property type="entry name" value="P-loop containing nucleoside triphosphate hydrolases"/>
    <property type="match status" value="1"/>
</dbReference>
<evidence type="ECO:0000256" key="1">
    <source>
        <dbReference type="ARBA" id="ARBA00022737"/>
    </source>
</evidence>
<comment type="caution">
    <text evidence="4">The sequence shown here is derived from an EMBL/GenBank/DDBJ whole genome shotgun (WGS) entry which is preliminary data.</text>
</comment>
<proteinExistence type="predicted"/>
<dbReference type="AlphaFoldDB" id="A0AAW0AF37"/>
<name>A0AAW0AF37_9AGAR</name>
<evidence type="ECO:0000259" key="3">
    <source>
        <dbReference type="Pfam" id="PF24883"/>
    </source>
</evidence>
<feature type="region of interest" description="Disordered" evidence="2">
    <location>
        <begin position="72"/>
        <end position="93"/>
    </location>
</feature>
<dbReference type="PANTHER" id="PTHR10039:SF14">
    <property type="entry name" value="NACHT DOMAIN-CONTAINING PROTEIN"/>
    <property type="match status" value="1"/>
</dbReference>
<dbReference type="Proteomes" id="UP001362999">
    <property type="component" value="Unassembled WGS sequence"/>
</dbReference>